<dbReference type="OrthoDB" id="2325450at2759"/>
<evidence type="ECO:0008006" key="4">
    <source>
        <dbReference type="Google" id="ProtNLM"/>
    </source>
</evidence>
<feature type="region of interest" description="Disordered" evidence="1">
    <location>
        <begin position="21"/>
        <end position="46"/>
    </location>
</feature>
<sequence>MMAQFGSAMKRLRTTFKKILPEGSSRSSSISERRPPAEASSADKSYTRHLTGAAGTDGFEITTAFGSTSLPLPNPVTVKMKLDAVRGAGLSPVFFIDEVGMDKRSRHFHTSANVYKARIVRPPQYGSSEHSLSSIPGSATQKHMALDDNVKVFQVDEYCTSCRCHRCGGETIAVKRSLICLDPAIWWMAIRSGERASRIGGD</sequence>
<feature type="compositionally biased region" description="Low complexity" evidence="1">
    <location>
        <begin position="21"/>
        <end position="30"/>
    </location>
</feature>
<gene>
    <name evidence="2" type="ORF">DFQ27_002725</name>
</gene>
<evidence type="ECO:0000313" key="2">
    <source>
        <dbReference type="EMBL" id="KAG0261897.1"/>
    </source>
</evidence>
<accession>A0A9P6U6X9</accession>
<name>A0A9P6U6X9_9FUNG</name>
<dbReference type="AlphaFoldDB" id="A0A9P6U6X9"/>
<evidence type="ECO:0000313" key="3">
    <source>
        <dbReference type="Proteomes" id="UP000807716"/>
    </source>
</evidence>
<protein>
    <recommendedName>
        <fullName evidence="4">Transposase</fullName>
    </recommendedName>
</protein>
<reference evidence="2" key="1">
    <citation type="journal article" date="2020" name="Fungal Divers.">
        <title>Resolving the Mortierellaceae phylogeny through synthesis of multi-gene phylogenetics and phylogenomics.</title>
        <authorList>
            <person name="Vandepol N."/>
            <person name="Liber J."/>
            <person name="Desiro A."/>
            <person name="Na H."/>
            <person name="Kennedy M."/>
            <person name="Barry K."/>
            <person name="Grigoriev I.V."/>
            <person name="Miller A.N."/>
            <person name="O'Donnell K."/>
            <person name="Stajich J.E."/>
            <person name="Bonito G."/>
        </authorList>
    </citation>
    <scope>NUCLEOTIDE SEQUENCE</scope>
    <source>
        <strain evidence="2">BC1065</strain>
    </source>
</reference>
<proteinExistence type="predicted"/>
<comment type="caution">
    <text evidence="2">The sequence shown here is derived from an EMBL/GenBank/DDBJ whole genome shotgun (WGS) entry which is preliminary data.</text>
</comment>
<keyword evidence="3" id="KW-1185">Reference proteome</keyword>
<dbReference type="Proteomes" id="UP000807716">
    <property type="component" value="Unassembled WGS sequence"/>
</dbReference>
<evidence type="ECO:0000256" key="1">
    <source>
        <dbReference type="SAM" id="MobiDB-lite"/>
    </source>
</evidence>
<dbReference type="EMBL" id="JAAAJB010000203">
    <property type="protein sequence ID" value="KAG0261897.1"/>
    <property type="molecule type" value="Genomic_DNA"/>
</dbReference>
<organism evidence="2 3">
    <name type="scientific">Actinomortierella ambigua</name>
    <dbReference type="NCBI Taxonomy" id="1343610"/>
    <lineage>
        <taxon>Eukaryota</taxon>
        <taxon>Fungi</taxon>
        <taxon>Fungi incertae sedis</taxon>
        <taxon>Mucoromycota</taxon>
        <taxon>Mortierellomycotina</taxon>
        <taxon>Mortierellomycetes</taxon>
        <taxon>Mortierellales</taxon>
        <taxon>Mortierellaceae</taxon>
        <taxon>Actinomortierella</taxon>
    </lineage>
</organism>